<keyword evidence="1" id="KW-0472">Membrane</keyword>
<feature type="transmembrane region" description="Helical" evidence="1">
    <location>
        <begin position="26"/>
        <end position="47"/>
    </location>
</feature>
<sequence length="51" mass="6027">MLKLNGVSNRLLLSIHLYNKYLQSNLLITIFIVFDDLDVLSILFFVYSNYE</sequence>
<name>A0A1D2VDK9_9ASCO</name>
<protein>
    <submittedName>
        <fullName evidence="2">Uncharacterized protein</fullName>
    </submittedName>
</protein>
<reference evidence="3" key="1">
    <citation type="submission" date="2016-05" db="EMBL/GenBank/DDBJ databases">
        <title>Comparative genomics of biotechnologically important yeasts.</title>
        <authorList>
            <consortium name="DOE Joint Genome Institute"/>
            <person name="Riley R."/>
            <person name="Haridas S."/>
            <person name="Wolfe K.H."/>
            <person name="Lopes M.R."/>
            <person name="Hittinger C.T."/>
            <person name="Goker M."/>
            <person name="Salamov A."/>
            <person name="Wisecaver J."/>
            <person name="Long T.M."/>
            <person name="Aerts A.L."/>
            <person name="Barry K."/>
            <person name="Choi C."/>
            <person name="Clum A."/>
            <person name="Coughlan A.Y."/>
            <person name="Deshpande S."/>
            <person name="Douglass A.P."/>
            <person name="Hanson S.J."/>
            <person name="Klenk H.-P."/>
            <person name="Labutti K."/>
            <person name="Lapidus A."/>
            <person name="Lindquist E."/>
            <person name="Lipzen A."/>
            <person name="Meier-Kolthoff J.P."/>
            <person name="Ohm R.A."/>
            <person name="Otillar R.P."/>
            <person name="Pangilinan J."/>
            <person name="Peng Y."/>
            <person name="Rokas A."/>
            <person name="Rosa C.A."/>
            <person name="Scheuner C."/>
            <person name="Sibirny A.A."/>
            <person name="Slot J.C."/>
            <person name="Stielow J.B."/>
            <person name="Sun H."/>
            <person name="Kurtzman C.P."/>
            <person name="Blackwell M."/>
            <person name="Grigoriev I.V."/>
            <person name="Jeffries T.W."/>
        </authorList>
    </citation>
    <scope>NUCLEOTIDE SEQUENCE [LARGE SCALE GENOMIC DNA]</scope>
    <source>
        <strain evidence="3">DSM 1968</strain>
    </source>
</reference>
<keyword evidence="3" id="KW-1185">Reference proteome</keyword>
<accession>A0A1D2VDK9</accession>
<keyword evidence="1" id="KW-1133">Transmembrane helix</keyword>
<dbReference type="AlphaFoldDB" id="A0A1D2VDK9"/>
<dbReference type="InParanoid" id="A0A1D2VDK9"/>
<gene>
    <name evidence="2" type="ORF">ASCRUDRAFT_111195</name>
</gene>
<evidence type="ECO:0000313" key="2">
    <source>
        <dbReference type="EMBL" id="ODV59731.1"/>
    </source>
</evidence>
<dbReference type="RefSeq" id="XP_020046038.1">
    <property type="nucleotide sequence ID" value="XM_020188753.1"/>
</dbReference>
<evidence type="ECO:0000313" key="3">
    <source>
        <dbReference type="Proteomes" id="UP000095038"/>
    </source>
</evidence>
<proteinExistence type="predicted"/>
<organism evidence="2 3">
    <name type="scientific">Ascoidea rubescens DSM 1968</name>
    <dbReference type="NCBI Taxonomy" id="1344418"/>
    <lineage>
        <taxon>Eukaryota</taxon>
        <taxon>Fungi</taxon>
        <taxon>Dikarya</taxon>
        <taxon>Ascomycota</taxon>
        <taxon>Saccharomycotina</taxon>
        <taxon>Saccharomycetes</taxon>
        <taxon>Ascoideaceae</taxon>
        <taxon>Ascoidea</taxon>
    </lineage>
</organism>
<dbReference type="Proteomes" id="UP000095038">
    <property type="component" value="Unassembled WGS sequence"/>
</dbReference>
<evidence type="ECO:0000256" key="1">
    <source>
        <dbReference type="SAM" id="Phobius"/>
    </source>
</evidence>
<dbReference type="EMBL" id="KV454485">
    <property type="protein sequence ID" value="ODV59731.1"/>
    <property type="molecule type" value="Genomic_DNA"/>
</dbReference>
<keyword evidence="1" id="KW-0812">Transmembrane</keyword>
<dbReference type="GeneID" id="30962389"/>